<dbReference type="Proteomes" id="UP000295818">
    <property type="component" value="Unassembled WGS sequence"/>
</dbReference>
<gene>
    <name evidence="1" type="ORF">EV644_13917</name>
</gene>
<comment type="caution">
    <text evidence="1">The sequence shown here is derived from an EMBL/GenBank/DDBJ whole genome shotgun (WGS) entry which is preliminary data.</text>
</comment>
<name>A0ABY2B7H0_9ACTN</name>
<dbReference type="EMBL" id="SLWM01000039">
    <property type="protein sequence ID" value="TCO09550.1"/>
    <property type="molecule type" value="Genomic_DNA"/>
</dbReference>
<evidence type="ECO:0000313" key="2">
    <source>
        <dbReference type="Proteomes" id="UP000295818"/>
    </source>
</evidence>
<dbReference type="RefSeq" id="WP_158293097.1">
    <property type="nucleotide sequence ID" value="NZ_SLWM01000039.1"/>
</dbReference>
<evidence type="ECO:0000313" key="1">
    <source>
        <dbReference type="EMBL" id="TCO09550.1"/>
    </source>
</evidence>
<dbReference type="InterPro" id="IPR036291">
    <property type="entry name" value="NAD(P)-bd_dom_sf"/>
</dbReference>
<dbReference type="Pfam" id="PF00106">
    <property type="entry name" value="adh_short"/>
    <property type="match status" value="1"/>
</dbReference>
<dbReference type="Gene3D" id="3.40.50.720">
    <property type="entry name" value="NAD(P)-binding Rossmann-like Domain"/>
    <property type="match status" value="1"/>
</dbReference>
<reference evidence="1 2" key="1">
    <citation type="journal article" date="2015" name="Stand. Genomic Sci.">
        <title>Genomic Encyclopedia of Bacterial and Archaeal Type Strains, Phase III: the genomes of soil and plant-associated and newly described type strains.</title>
        <authorList>
            <person name="Whitman W.B."/>
            <person name="Woyke T."/>
            <person name="Klenk H.P."/>
            <person name="Zhou Y."/>
            <person name="Lilburn T.G."/>
            <person name="Beck B.J."/>
            <person name="De Vos P."/>
            <person name="Vandamme P."/>
            <person name="Eisen J.A."/>
            <person name="Garrity G."/>
            <person name="Hugenholtz P."/>
            <person name="Kyrpides N.C."/>
        </authorList>
    </citation>
    <scope>NUCLEOTIDE SEQUENCE [LARGE SCALE GENOMIC DNA]</scope>
    <source>
        <strain evidence="1 2">VKM Ac-2538</strain>
    </source>
</reference>
<dbReference type="InterPro" id="IPR002347">
    <property type="entry name" value="SDR_fam"/>
</dbReference>
<proteinExistence type="predicted"/>
<dbReference type="SUPFAM" id="SSF51735">
    <property type="entry name" value="NAD(P)-binding Rossmann-fold domains"/>
    <property type="match status" value="1"/>
</dbReference>
<accession>A0ABY2B7H0</accession>
<organism evidence="1 2">
    <name type="scientific">Kribbella orskensis</name>
    <dbReference type="NCBI Taxonomy" id="2512216"/>
    <lineage>
        <taxon>Bacteria</taxon>
        <taxon>Bacillati</taxon>
        <taxon>Actinomycetota</taxon>
        <taxon>Actinomycetes</taxon>
        <taxon>Propionibacteriales</taxon>
        <taxon>Kribbellaceae</taxon>
        <taxon>Kribbella</taxon>
    </lineage>
</organism>
<sequence>MVVTGASAGIDPELASLVARDGFEVLLVALRAQLLGSLRRVHRPRSGCPYRAGRLSTDAGVDKVLIALSGLRVDGLINNAAIGGFACFAVGRPLEQGFAVIRLNVAALTRQDRPPLF</sequence>
<protein>
    <submittedName>
        <fullName evidence="1">Short subunit dehydrogenase</fullName>
    </submittedName>
</protein>
<keyword evidence="2" id="KW-1185">Reference proteome</keyword>